<protein>
    <submittedName>
        <fullName evidence="2">Uncharacterized protein</fullName>
    </submittedName>
</protein>
<organism evidence="2 3">
    <name type="scientific">Lentinus brumalis</name>
    <dbReference type="NCBI Taxonomy" id="2498619"/>
    <lineage>
        <taxon>Eukaryota</taxon>
        <taxon>Fungi</taxon>
        <taxon>Dikarya</taxon>
        <taxon>Basidiomycota</taxon>
        <taxon>Agaricomycotina</taxon>
        <taxon>Agaricomycetes</taxon>
        <taxon>Polyporales</taxon>
        <taxon>Polyporaceae</taxon>
        <taxon>Lentinus</taxon>
    </lineage>
</organism>
<dbReference type="AlphaFoldDB" id="A0A371D5U8"/>
<sequence length="193" mass="21399">MHHTRIFSLSGWVVEAPPRFLDVDVDVNVNVTVTVWLRLRLSPPMIGPAHPPSSMPRLLPSDNRRSGHLLIYCGGSRCICCTYLPVLASPFLTLVCRLPQRTFLPFALFVGSLLAFLFLVHSSTIPDMSRRAMAGWGANIAKPRLIPTYTDTCGHSESHHPTVATYCVRGTPPPSPSHAVPYCTSMTNLYEMR</sequence>
<keyword evidence="1" id="KW-0812">Transmembrane</keyword>
<reference evidence="2 3" key="1">
    <citation type="journal article" date="2018" name="Biotechnol. Biofuels">
        <title>Integrative visual omics of the white-rot fungus Polyporus brumalis exposes the biotechnological potential of its oxidative enzymes for delignifying raw plant biomass.</title>
        <authorList>
            <person name="Miyauchi S."/>
            <person name="Rancon A."/>
            <person name="Drula E."/>
            <person name="Hage H."/>
            <person name="Chaduli D."/>
            <person name="Favel A."/>
            <person name="Grisel S."/>
            <person name="Henrissat B."/>
            <person name="Herpoel-Gimbert I."/>
            <person name="Ruiz-Duenas F.J."/>
            <person name="Chevret D."/>
            <person name="Hainaut M."/>
            <person name="Lin J."/>
            <person name="Wang M."/>
            <person name="Pangilinan J."/>
            <person name="Lipzen A."/>
            <person name="Lesage-Meessen L."/>
            <person name="Navarro D."/>
            <person name="Riley R."/>
            <person name="Grigoriev I.V."/>
            <person name="Zhou S."/>
            <person name="Raouche S."/>
            <person name="Rosso M.N."/>
        </authorList>
    </citation>
    <scope>NUCLEOTIDE SEQUENCE [LARGE SCALE GENOMIC DNA]</scope>
    <source>
        <strain evidence="2 3">BRFM 1820</strain>
    </source>
</reference>
<gene>
    <name evidence="2" type="ORF">OH76DRAFT_706563</name>
</gene>
<dbReference type="EMBL" id="KZ857415">
    <property type="protein sequence ID" value="RDX47915.1"/>
    <property type="molecule type" value="Genomic_DNA"/>
</dbReference>
<keyword evidence="1" id="KW-0472">Membrane</keyword>
<evidence type="ECO:0000313" key="2">
    <source>
        <dbReference type="EMBL" id="RDX47915.1"/>
    </source>
</evidence>
<evidence type="ECO:0000313" key="3">
    <source>
        <dbReference type="Proteomes" id="UP000256964"/>
    </source>
</evidence>
<accession>A0A371D5U8</accession>
<dbReference type="Proteomes" id="UP000256964">
    <property type="component" value="Unassembled WGS sequence"/>
</dbReference>
<feature type="transmembrane region" description="Helical" evidence="1">
    <location>
        <begin position="69"/>
        <end position="91"/>
    </location>
</feature>
<keyword evidence="3" id="KW-1185">Reference proteome</keyword>
<feature type="transmembrane region" description="Helical" evidence="1">
    <location>
        <begin position="103"/>
        <end position="121"/>
    </location>
</feature>
<name>A0A371D5U8_9APHY</name>
<evidence type="ECO:0000256" key="1">
    <source>
        <dbReference type="SAM" id="Phobius"/>
    </source>
</evidence>
<proteinExistence type="predicted"/>
<keyword evidence="1" id="KW-1133">Transmembrane helix</keyword>